<dbReference type="STRING" id="714315.GCA_000516535_01821"/>
<dbReference type="OrthoDB" id="6104586at2"/>
<dbReference type="RefSeq" id="WP_051411777.1">
    <property type="nucleotide sequence ID" value="NZ_AP019822.1"/>
</dbReference>
<dbReference type="SUPFAM" id="SSF53807">
    <property type="entry name" value="Helical backbone' metal receptor"/>
    <property type="match status" value="1"/>
</dbReference>
<protein>
    <submittedName>
        <fullName evidence="2">ABC-type metal ion transport system, periplasmic component/surface adhesin</fullName>
    </submittedName>
</protein>
<reference evidence="2 3" key="1">
    <citation type="submission" date="2019-07" db="EMBL/GenBank/DDBJ databases">
        <title>Complete Genome Sequence of Leptotrichia goodfellowii Strain JCM 16774.</title>
        <authorList>
            <person name="Watanabe S."/>
            <person name="Cui L."/>
        </authorList>
    </citation>
    <scope>NUCLEOTIDE SEQUENCE [LARGE SCALE GENOMIC DNA]</scope>
    <source>
        <strain evidence="2 3">JCM16774</strain>
    </source>
</reference>
<organism evidence="2 3">
    <name type="scientific">Pseudoleptotrichia goodfellowii</name>
    <dbReference type="NCBI Taxonomy" id="157692"/>
    <lineage>
        <taxon>Bacteria</taxon>
        <taxon>Fusobacteriati</taxon>
        <taxon>Fusobacteriota</taxon>
        <taxon>Fusobacteriia</taxon>
        <taxon>Fusobacteriales</taxon>
        <taxon>Leptotrichiaceae</taxon>
        <taxon>Pseudoleptotrichia</taxon>
    </lineage>
</organism>
<dbReference type="PANTHER" id="PTHR42953:SF4">
    <property type="entry name" value="METAL ABC TRANSPORTER SUBSTRATE-BINDING PROTEIN"/>
    <property type="match status" value="1"/>
</dbReference>
<sequence length="291" mass="33405">MKKTIILMILLTVNILYGKEKVLTSIQSVYSIAQNITKNTDIEVYSIFDSDVSMDYGKSAFDNKDLDLTVAKNAVAVIDVAKVWENDYLYEYTRRQNIKIIEIDASYSFSGDDYSALSLLNYKNGERNPYVWMSLQNTIKMADIIAADLTRLFPKNEKVITTNLKKFTEELKDLENNYLRETLNAKSLSVTALTENLDYLFNELNIFANHVEFSQMTSENIDEIMKESGSKIIVSDKWLKKEVISEIEKKGGKFIVLDTFNIPRELNEKMDPDGYLKGMKENLDKLAKALK</sequence>
<proteinExistence type="predicted"/>
<dbReference type="PANTHER" id="PTHR42953">
    <property type="entry name" value="HIGH-AFFINITY ZINC UPTAKE SYSTEM PROTEIN ZNUA-RELATED"/>
    <property type="match status" value="1"/>
</dbReference>
<dbReference type="PRINTS" id="PR00691">
    <property type="entry name" value="ADHESINB"/>
</dbReference>
<dbReference type="EMBL" id="AP019822">
    <property type="protein sequence ID" value="BBM36868.1"/>
    <property type="molecule type" value="Genomic_DNA"/>
</dbReference>
<gene>
    <name evidence="2" type="ORF">JCM16774_1814</name>
</gene>
<dbReference type="Pfam" id="PF01297">
    <property type="entry name" value="ZnuA"/>
    <property type="match status" value="1"/>
</dbReference>
<dbReference type="InterPro" id="IPR050492">
    <property type="entry name" value="Bact_metal-bind_prot9"/>
</dbReference>
<feature type="coiled-coil region" evidence="1">
    <location>
        <begin position="157"/>
        <end position="184"/>
    </location>
</feature>
<keyword evidence="1" id="KW-0175">Coiled coil</keyword>
<dbReference type="GO" id="GO:0030001">
    <property type="term" value="P:metal ion transport"/>
    <property type="evidence" value="ECO:0007669"/>
    <property type="project" value="InterPro"/>
</dbReference>
<evidence type="ECO:0000313" key="3">
    <source>
        <dbReference type="Proteomes" id="UP000321606"/>
    </source>
</evidence>
<dbReference type="KEGG" id="lgo:JCM16774_1814"/>
<dbReference type="AlphaFoldDB" id="A0A510JC15"/>
<dbReference type="InterPro" id="IPR006129">
    <property type="entry name" value="AdhesinB"/>
</dbReference>
<dbReference type="InterPro" id="IPR006127">
    <property type="entry name" value="ZnuA-like"/>
</dbReference>
<accession>A0A510JC15</accession>
<evidence type="ECO:0000256" key="1">
    <source>
        <dbReference type="SAM" id="Coils"/>
    </source>
</evidence>
<dbReference type="GO" id="GO:0046872">
    <property type="term" value="F:metal ion binding"/>
    <property type="evidence" value="ECO:0007669"/>
    <property type="project" value="InterPro"/>
</dbReference>
<name>A0A510JC15_9FUSO</name>
<dbReference type="Gene3D" id="3.40.50.1980">
    <property type="entry name" value="Nitrogenase molybdenum iron protein domain"/>
    <property type="match status" value="1"/>
</dbReference>
<evidence type="ECO:0000313" key="2">
    <source>
        <dbReference type="EMBL" id="BBM36868.1"/>
    </source>
</evidence>
<dbReference type="Proteomes" id="UP000321606">
    <property type="component" value="Chromosome"/>
</dbReference>
<dbReference type="GO" id="GO:0007155">
    <property type="term" value="P:cell adhesion"/>
    <property type="evidence" value="ECO:0007669"/>
    <property type="project" value="InterPro"/>
</dbReference>